<name>A0A8X6Q9M4_NEPPI</name>
<protein>
    <submittedName>
        <fullName evidence="1">Uncharacterized protein</fullName>
    </submittedName>
</protein>
<dbReference type="EMBL" id="BMAW01029693">
    <property type="protein sequence ID" value="GFU13258.1"/>
    <property type="molecule type" value="Genomic_DNA"/>
</dbReference>
<accession>A0A8X6Q9M4</accession>
<evidence type="ECO:0000313" key="2">
    <source>
        <dbReference type="Proteomes" id="UP000887013"/>
    </source>
</evidence>
<sequence>MFRTTSPSCAAELPVNRDCGGNETLEITDAYLWSVFLRNGPPPFLRQLTFMVAPPSSIKIQTCFMKPLLNALPSFHFSNVSEEDSVPGHYQYEIRNLTPKCWKRSKCK</sequence>
<proteinExistence type="predicted"/>
<keyword evidence="2" id="KW-1185">Reference proteome</keyword>
<dbReference type="AlphaFoldDB" id="A0A8X6Q9M4"/>
<dbReference type="Proteomes" id="UP000887013">
    <property type="component" value="Unassembled WGS sequence"/>
</dbReference>
<reference evidence="1" key="1">
    <citation type="submission" date="2020-08" db="EMBL/GenBank/DDBJ databases">
        <title>Multicomponent nature underlies the extraordinary mechanical properties of spider dragline silk.</title>
        <authorList>
            <person name="Kono N."/>
            <person name="Nakamura H."/>
            <person name="Mori M."/>
            <person name="Yoshida Y."/>
            <person name="Ohtoshi R."/>
            <person name="Malay A.D."/>
            <person name="Moran D.A.P."/>
            <person name="Tomita M."/>
            <person name="Numata K."/>
            <person name="Arakawa K."/>
        </authorList>
    </citation>
    <scope>NUCLEOTIDE SEQUENCE</scope>
</reference>
<evidence type="ECO:0000313" key="1">
    <source>
        <dbReference type="EMBL" id="GFU13258.1"/>
    </source>
</evidence>
<gene>
    <name evidence="1" type="ORF">NPIL_510491</name>
</gene>
<organism evidence="1 2">
    <name type="scientific">Nephila pilipes</name>
    <name type="common">Giant wood spider</name>
    <name type="synonym">Nephila maculata</name>
    <dbReference type="NCBI Taxonomy" id="299642"/>
    <lineage>
        <taxon>Eukaryota</taxon>
        <taxon>Metazoa</taxon>
        <taxon>Ecdysozoa</taxon>
        <taxon>Arthropoda</taxon>
        <taxon>Chelicerata</taxon>
        <taxon>Arachnida</taxon>
        <taxon>Araneae</taxon>
        <taxon>Araneomorphae</taxon>
        <taxon>Entelegynae</taxon>
        <taxon>Araneoidea</taxon>
        <taxon>Nephilidae</taxon>
        <taxon>Nephila</taxon>
    </lineage>
</organism>
<comment type="caution">
    <text evidence="1">The sequence shown here is derived from an EMBL/GenBank/DDBJ whole genome shotgun (WGS) entry which is preliminary data.</text>
</comment>